<dbReference type="AlphaFoldDB" id="A0A2A9EA76"/>
<evidence type="ECO:0000313" key="4">
    <source>
        <dbReference type="Proteomes" id="UP000225548"/>
    </source>
</evidence>
<keyword evidence="2" id="KW-0472">Membrane</keyword>
<feature type="region of interest" description="Disordered" evidence="1">
    <location>
        <begin position="209"/>
        <end position="241"/>
    </location>
</feature>
<keyword evidence="2" id="KW-1133">Transmembrane helix</keyword>
<evidence type="ECO:0000313" key="3">
    <source>
        <dbReference type="EMBL" id="PFG35165.1"/>
    </source>
</evidence>
<comment type="caution">
    <text evidence="3">The sequence shown here is derived from an EMBL/GenBank/DDBJ whole genome shotgun (WGS) entry which is preliminary data.</text>
</comment>
<feature type="transmembrane region" description="Helical" evidence="2">
    <location>
        <begin position="127"/>
        <end position="145"/>
    </location>
</feature>
<proteinExistence type="predicted"/>
<accession>A0A2A9EA76</accession>
<keyword evidence="4" id="KW-1185">Reference proteome</keyword>
<organism evidence="3 4">
    <name type="scientific">Sanguibacter antarcticus</name>
    <dbReference type="NCBI Taxonomy" id="372484"/>
    <lineage>
        <taxon>Bacteria</taxon>
        <taxon>Bacillati</taxon>
        <taxon>Actinomycetota</taxon>
        <taxon>Actinomycetes</taxon>
        <taxon>Micrococcales</taxon>
        <taxon>Sanguibacteraceae</taxon>
        <taxon>Sanguibacter</taxon>
    </lineage>
</organism>
<evidence type="ECO:0000256" key="2">
    <source>
        <dbReference type="SAM" id="Phobius"/>
    </source>
</evidence>
<dbReference type="EMBL" id="PDJG01000001">
    <property type="protein sequence ID" value="PFG35165.1"/>
    <property type="molecule type" value="Genomic_DNA"/>
</dbReference>
<dbReference type="OrthoDB" id="5192631at2"/>
<feature type="transmembrane region" description="Helical" evidence="2">
    <location>
        <begin position="182"/>
        <end position="203"/>
    </location>
</feature>
<feature type="transmembrane region" description="Helical" evidence="2">
    <location>
        <begin position="251"/>
        <end position="273"/>
    </location>
</feature>
<feature type="transmembrane region" description="Helical" evidence="2">
    <location>
        <begin position="88"/>
        <end position="107"/>
    </location>
</feature>
<feature type="transmembrane region" description="Helical" evidence="2">
    <location>
        <begin position="157"/>
        <end position="176"/>
    </location>
</feature>
<name>A0A2A9EA76_9MICO</name>
<keyword evidence="2" id="KW-0812">Transmembrane</keyword>
<dbReference type="Proteomes" id="UP000225548">
    <property type="component" value="Unassembled WGS sequence"/>
</dbReference>
<reference evidence="3 4" key="1">
    <citation type="submission" date="2017-10" db="EMBL/GenBank/DDBJ databases">
        <title>Sequencing the genomes of 1000 actinobacteria strains.</title>
        <authorList>
            <person name="Klenk H.-P."/>
        </authorList>
    </citation>
    <scope>NUCLEOTIDE SEQUENCE [LARGE SCALE GENOMIC DNA]</scope>
    <source>
        <strain evidence="3 4">DSM 18966</strain>
    </source>
</reference>
<protein>
    <submittedName>
        <fullName evidence="3">Uncharacterized protein</fullName>
    </submittedName>
</protein>
<gene>
    <name evidence="3" type="ORF">ATL42_3103</name>
</gene>
<sequence length="276" mass="29298">MRSSMRERWTAWKYSVELTLAPHVEGLWAEELLVELRLQGVSGTMIGEALTEVESHCAESGERAEDAFGDATGYARSLGLPRSPDESATAVAAAVIPVVVQLVGMYATTDAFDAWVAGDELGFTTGMVLSTAIMLGVIASAVVFTERVLRFIVAHPVFAYFLSMAIVGMYTLVTVLGRHVLVAVPAVPVLIVSAGVLVAGAAWQRTRSRSGVDDDPVTSPLAHLAPDTGQTPGDETAPGSRMTKSRVGEALLAHAYLMTPAYTAVILVLTWGLTPR</sequence>
<evidence type="ECO:0000256" key="1">
    <source>
        <dbReference type="SAM" id="MobiDB-lite"/>
    </source>
</evidence>
<dbReference type="RefSeq" id="WP_098456092.1">
    <property type="nucleotide sequence ID" value="NZ_PDJG01000001.1"/>
</dbReference>